<dbReference type="SUPFAM" id="SSF51735">
    <property type="entry name" value="NAD(P)-binding Rossmann-fold domains"/>
    <property type="match status" value="1"/>
</dbReference>
<keyword evidence="2 4" id="KW-0520">NAD</keyword>
<dbReference type="InterPro" id="IPR013131">
    <property type="entry name" value="Mannitol_DH_N"/>
</dbReference>
<dbReference type="NCBIfam" id="NF002969">
    <property type="entry name" value="PRK03643.1"/>
    <property type="match status" value="1"/>
</dbReference>
<dbReference type="Gene3D" id="3.40.50.720">
    <property type="entry name" value="NAD(P)-binding Rossmann-like Domain"/>
    <property type="match status" value="1"/>
</dbReference>
<evidence type="ECO:0000259" key="6">
    <source>
        <dbReference type="Pfam" id="PF08125"/>
    </source>
</evidence>
<evidence type="ECO:0000256" key="3">
    <source>
        <dbReference type="ARBA" id="ARBA00048615"/>
    </source>
</evidence>
<dbReference type="STRING" id="426128.SAMN05660297_02291"/>
<dbReference type="GO" id="GO:0019698">
    <property type="term" value="P:D-galacturonate catabolic process"/>
    <property type="evidence" value="ECO:0007669"/>
    <property type="project" value="TreeGrafter"/>
</dbReference>
<organism evidence="7 8">
    <name type="scientific">Natronincola peptidivorans</name>
    <dbReference type="NCBI Taxonomy" id="426128"/>
    <lineage>
        <taxon>Bacteria</taxon>
        <taxon>Bacillati</taxon>
        <taxon>Bacillota</taxon>
        <taxon>Clostridia</taxon>
        <taxon>Peptostreptococcales</taxon>
        <taxon>Natronincolaceae</taxon>
        <taxon>Natronincola</taxon>
    </lineage>
</organism>
<evidence type="ECO:0000256" key="1">
    <source>
        <dbReference type="ARBA" id="ARBA00023002"/>
    </source>
</evidence>
<dbReference type="InterPro" id="IPR036291">
    <property type="entry name" value="NAD(P)-bd_dom_sf"/>
</dbReference>
<feature type="domain" description="Mannitol dehydrogenase C-terminal" evidence="6">
    <location>
        <begin position="272"/>
        <end position="468"/>
    </location>
</feature>
<dbReference type="EC" id="1.1.1.58" evidence="4"/>
<comment type="catalytic activity">
    <reaction evidence="3">
        <text>D-mannitol 1-phosphate + NAD(+) = beta-D-fructose 6-phosphate + NADH + H(+)</text>
        <dbReference type="Rhea" id="RHEA:19661"/>
        <dbReference type="ChEBI" id="CHEBI:15378"/>
        <dbReference type="ChEBI" id="CHEBI:57540"/>
        <dbReference type="ChEBI" id="CHEBI:57634"/>
        <dbReference type="ChEBI" id="CHEBI:57945"/>
        <dbReference type="ChEBI" id="CHEBI:61381"/>
        <dbReference type="EC" id="1.1.1.17"/>
    </reaction>
</comment>
<dbReference type="OrthoDB" id="9768714at2"/>
<dbReference type="Pfam" id="PF01232">
    <property type="entry name" value="Mannitol_dh"/>
    <property type="match status" value="1"/>
</dbReference>
<keyword evidence="8" id="KW-1185">Reference proteome</keyword>
<dbReference type="InterPro" id="IPR008927">
    <property type="entry name" value="6-PGluconate_DH-like_C_sf"/>
</dbReference>
<dbReference type="InterPro" id="IPR013118">
    <property type="entry name" value="Mannitol_DH_C"/>
</dbReference>
<dbReference type="AlphaFoldDB" id="A0A1I0E6N2"/>
<dbReference type="GO" id="GO:0009026">
    <property type="term" value="F:tagaturonate reductase activity"/>
    <property type="evidence" value="ECO:0007669"/>
    <property type="project" value="UniProtKB-UniRule"/>
</dbReference>
<dbReference type="PANTHER" id="PTHR30524:SF0">
    <property type="entry name" value="ALTRONATE OXIDOREDUCTASE-RELATED"/>
    <property type="match status" value="1"/>
</dbReference>
<dbReference type="SUPFAM" id="SSF48179">
    <property type="entry name" value="6-phosphogluconate dehydrogenase C-terminal domain-like"/>
    <property type="match status" value="1"/>
</dbReference>
<evidence type="ECO:0000259" key="5">
    <source>
        <dbReference type="Pfam" id="PF01232"/>
    </source>
</evidence>
<dbReference type="GO" id="GO:0019592">
    <property type="term" value="P:mannitol catabolic process"/>
    <property type="evidence" value="ECO:0007669"/>
    <property type="project" value="TreeGrafter"/>
</dbReference>
<dbReference type="InterPro" id="IPR000669">
    <property type="entry name" value="Mannitol_DH"/>
</dbReference>
<comment type="similarity">
    <text evidence="4">Belongs to the mannitol dehydrogenase family. UxaB subfamily.</text>
</comment>
<evidence type="ECO:0000256" key="4">
    <source>
        <dbReference type="HAMAP-Rule" id="MF_00670"/>
    </source>
</evidence>
<evidence type="ECO:0000256" key="2">
    <source>
        <dbReference type="ARBA" id="ARBA00023027"/>
    </source>
</evidence>
<dbReference type="Proteomes" id="UP000199568">
    <property type="component" value="Unassembled WGS sequence"/>
</dbReference>
<dbReference type="HAMAP" id="MF_00670">
    <property type="entry name" value="Altron_oxidoreduct"/>
    <property type="match status" value="1"/>
</dbReference>
<dbReference type="GO" id="GO:0005829">
    <property type="term" value="C:cytosol"/>
    <property type="evidence" value="ECO:0007669"/>
    <property type="project" value="TreeGrafter"/>
</dbReference>
<feature type="binding site" evidence="4">
    <location>
        <begin position="18"/>
        <end position="29"/>
    </location>
    <ligand>
        <name>NAD(+)</name>
        <dbReference type="ChEBI" id="CHEBI:57540"/>
    </ligand>
</feature>
<dbReference type="EMBL" id="FOHU01000010">
    <property type="protein sequence ID" value="SET40497.1"/>
    <property type="molecule type" value="Genomic_DNA"/>
</dbReference>
<evidence type="ECO:0000313" key="8">
    <source>
        <dbReference type="Proteomes" id="UP000199568"/>
    </source>
</evidence>
<dbReference type="GO" id="GO:0008926">
    <property type="term" value="F:mannitol-1-phosphate 5-dehydrogenase activity"/>
    <property type="evidence" value="ECO:0007669"/>
    <property type="project" value="UniProtKB-EC"/>
</dbReference>
<proteinExistence type="inferred from homology"/>
<dbReference type="PRINTS" id="PR00084">
    <property type="entry name" value="MTLDHDRGNASE"/>
</dbReference>
<reference evidence="7 8" key="1">
    <citation type="submission" date="2016-10" db="EMBL/GenBank/DDBJ databases">
        <authorList>
            <person name="de Groot N.N."/>
        </authorList>
    </citation>
    <scope>NUCLEOTIDE SEQUENCE [LARGE SCALE GENOMIC DNA]</scope>
    <source>
        <strain evidence="7 8">DSM 18979</strain>
    </source>
</reference>
<gene>
    <name evidence="4" type="primary">uxaB</name>
    <name evidence="7" type="ORF">SAMN05660297_02291</name>
</gene>
<accession>A0A1I0E6N2</accession>
<dbReference type="RefSeq" id="WP_090443937.1">
    <property type="nucleotide sequence ID" value="NZ_FOHU01000010.1"/>
</dbReference>
<dbReference type="Pfam" id="PF08125">
    <property type="entry name" value="Mannitol_dh_C"/>
    <property type="match status" value="1"/>
</dbReference>
<evidence type="ECO:0000313" key="7">
    <source>
        <dbReference type="EMBL" id="SET40497.1"/>
    </source>
</evidence>
<keyword evidence="1 4" id="KW-0560">Oxidoreductase</keyword>
<comment type="catalytic activity">
    <reaction evidence="4">
        <text>D-altronate + NAD(+) = keto-D-tagaturonate + NADH + H(+)</text>
        <dbReference type="Rhea" id="RHEA:17813"/>
        <dbReference type="ChEBI" id="CHEBI:15378"/>
        <dbReference type="ChEBI" id="CHEBI:17360"/>
        <dbReference type="ChEBI" id="CHEBI:17886"/>
        <dbReference type="ChEBI" id="CHEBI:57540"/>
        <dbReference type="ChEBI" id="CHEBI:57945"/>
        <dbReference type="EC" id="1.1.1.58"/>
    </reaction>
</comment>
<comment type="pathway">
    <text evidence="4">Carbohydrate metabolism; pentose and glucuronate interconversion.</text>
</comment>
<sequence length="483" mass="55454">MKLNKNNYPKYKNYPEKIVQFGEGNFLRAFADWVIDKMNKEADFNSGVVVVQPLDQGLIDKLNGQDGLYTLYLNGIRDGEVVSDHEVMNCISRGVNTYTNYDDYLAIAENPELRFVISNTTEAGIMYNNKDRLEDRPQTSFPGKLTALLYHRYKFFDGNKDKGLVFIPCELIDKNGEKIKEIILKLAVLWNLENEFKVWIDEANTFCNSLVDRIVPGYPKERIVEIREDLGYDDDLVVEGEPFHLWVIEGPAWLKEVLPAEKVGLNVLVVDDMTPYRTRKVRILNGAHTSMVPVAYLYGIDTVREAVEDKVVGQFIKETIFDEIIPTLDLPQAELESFANDVLDRFKNPFIKHQLMSISLNSMSKFETRVLPSILEYQNRKGELPKKLTFSLAALIAFYKGDRNGEKIGLCDDEDILEQYDTLWKVYDNTQAQLVNVVSTILANEKIWKMDLNQISGLTNIVVEYLSKIETDGMKEALHEVMR</sequence>
<dbReference type="UniPathway" id="UPA00246"/>
<dbReference type="InterPro" id="IPR023668">
    <property type="entry name" value="Altronate_OxRdtase"/>
</dbReference>
<dbReference type="InterPro" id="IPR013328">
    <property type="entry name" value="6PGD_dom2"/>
</dbReference>
<feature type="domain" description="Mannitol dehydrogenase N-terminal" evidence="5">
    <location>
        <begin position="16"/>
        <end position="253"/>
    </location>
</feature>
<dbReference type="PANTHER" id="PTHR30524">
    <property type="entry name" value="MANNITOL-1-PHOSPHATE 5-DEHYDROGENASE"/>
    <property type="match status" value="1"/>
</dbReference>
<dbReference type="Gene3D" id="1.10.1040.10">
    <property type="entry name" value="N-(1-d-carboxylethyl)-l-norvaline Dehydrogenase, domain 2"/>
    <property type="match status" value="1"/>
</dbReference>
<protein>
    <recommendedName>
        <fullName evidence="4">Altronate oxidoreductase</fullName>
        <ecNumber evidence="4">1.1.1.58</ecNumber>
    </recommendedName>
    <alternativeName>
        <fullName evidence="4">Tagaturonate dehydrogenase</fullName>
    </alternativeName>
    <alternativeName>
        <fullName evidence="4">Tagaturonate reductase</fullName>
    </alternativeName>
</protein>
<name>A0A1I0E6N2_9FIRM</name>